<dbReference type="SUPFAM" id="SSF55347">
    <property type="entry name" value="Glyceraldehyde-3-phosphate dehydrogenase-like, C-terminal domain"/>
    <property type="match status" value="1"/>
</dbReference>
<evidence type="ECO:0000259" key="3">
    <source>
        <dbReference type="Pfam" id="PF02894"/>
    </source>
</evidence>
<dbReference type="Gene3D" id="3.40.50.720">
    <property type="entry name" value="NAD(P)-binding Rossmann-like Domain"/>
    <property type="match status" value="1"/>
</dbReference>
<dbReference type="PANTHER" id="PTHR43708">
    <property type="entry name" value="CONSERVED EXPRESSED OXIDOREDUCTASE (EUROFUNG)"/>
    <property type="match status" value="1"/>
</dbReference>
<reference evidence="4 5" key="1">
    <citation type="submission" date="2019-08" db="EMBL/GenBank/DDBJ databases">
        <title>In-depth cultivation of the pig gut microbiome towards novel bacterial diversity and tailored functional studies.</title>
        <authorList>
            <person name="Wylensek D."/>
            <person name="Hitch T.C.A."/>
            <person name="Clavel T."/>
        </authorList>
    </citation>
    <scope>NUCLEOTIDE SEQUENCE [LARGE SCALE GENOMIC DNA]</scope>
    <source>
        <strain evidence="4 5">BBE-744-WT-12</strain>
    </source>
</reference>
<dbReference type="InterPro" id="IPR051317">
    <property type="entry name" value="Gfo/Idh/MocA_oxidoreduct"/>
</dbReference>
<sequence>METQKIGIIGTGGRGEHARRAHQPENGWIVAMGADTGEEARRKFQEAFPDAAVTGDYRELLNNPEISVVFIMTPDFLHEEMAVAALEAGKAVYLEKPLAITLEGCDRILETAMRTGSKLFVGHNMRYFPVVLKMKEIIDSGLIGDVQCGWCRHFINYGGDAYFRDWHSEQKNTNGLLLQKGAHDIDVMHWLMGSRTRRVVGMGMLSVYDRCSRRSPDEPEAANWSDDRYPPLEQGGFSPVIDVEDHNMVLMQLENGAQAVYAQCHYAPDAERNYTFIGTRGRVENIGDSDDCEVHVWTRRGPRSTPDIVYHLKPASGSHGGSDPLIIDNFLAFVRHGAPTNASPLAARDAVAAGVLGHQSMRNGNMPQEVPPLAPELEAYFRNGQVK</sequence>
<dbReference type="PANTHER" id="PTHR43708:SF8">
    <property type="entry name" value="OXIDOREDUCTASE"/>
    <property type="match status" value="1"/>
</dbReference>
<proteinExistence type="predicted"/>
<dbReference type="Gene3D" id="3.30.360.10">
    <property type="entry name" value="Dihydrodipicolinate Reductase, domain 2"/>
    <property type="match status" value="1"/>
</dbReference>
<feature type="domain" description="Gfo/Idh/MocA-like oxidoreductase N-terminal" evidence="2">
    <location>
        <begin position="5"/>
        <end position="123"/>
    </location>
</feature>
<dbReference type="SUPFAM" id="SSF51735">
    <property type="entry name" value="NAD(P)-binding Rossmann-fold domains"/>
    <property type="match status" value="1"/>
</dbReference>
<protein>
    <submittedName>
        <fullName evidence="4">Gfo/Idh/MocA family oxidoreductase</fullName>
    </submittedName>
</protein>
<dbReference type="AlphaFoldDB" id="A0A844G3U8"/>
<accession>A0A844G3U8</accession>
<evidence type="ECO:0000313" key="4">
    <source>
        <dbReference type="EMBL" id="MST97823.1"/>
    </source>
</evidence>
<dbReference type="Pfam" id="PF02894">
    <property type="entry name" value="GFO_IDH_MocA_C"/>
    <property type="match status" value="1"/>
</dbReference>
<gene>
    <name evidence="4" type="ORF">FYJ85_12325</name>
</gene>
<dbReference type="Proteomes" id="UP000435649">
    <property type="component" value="Unassembled WGS sequence"/>
</dbReference>
<comment type="caution">
    <text evidence="4">The sequence shown here is derived from an EMBL/GenBank/DDBJ whole genome shotgun (WGS) entry which is preliminary data.</text>
</comment>
<name>A0A844G3U8_9BACT</name>
<evidence type="ECO:0000313" key="5">
    <source>
        <dbReference type="Proteomes" id="UP000435649"/>
    </source>
</evidence>
<dbReference type="Pfam" id="PF01408">
    <property type="entry name" value="GFO_IDH_MocA"/>
    <property type="match status" value="1"/>
</dbReference>
<dbReference type="GO" id="GO:0000166">
    <property type="term" value="F:nucleotide binding"/>
    <property type="evidence" value="ECO:0007669"/>
    <property type="project" value="InterPro"/>
</dbReference>
<feature type="region of interest" description="Disordered" evidence="1">
    <location>
        <begin position="1"/>
        <end position="20"/>
    </location>
</feature>
<dbReference type="EMBL" id="VUNS01000013">
    <property type="protein sequence ID" value="MST97823.1"/>
    <property type="molecule type" value="Genomic_DNA"/>
</dbReference>
<keyword evidence="5" id="KW-1185">Reference proteome</keyword>
<feature type="domain" description="Gfo/Idh/MocA-like oxidoreductase C-terminal" evidence="3">
    <location>
        <begin position="135"/>
        <end position="365"/>
    </location>
</feature>
<dbReference type="InterPro" id="IPR004104">
    <property type="entry name" value="Gfo/Idh/MocA-like_OxRdtase_C"/>
</dbReference>
<dbReference type="InterPro" id="IPR036291">
    <property type="entry name" value="NAD(P)-bd_dom_sf"/>
</dbReference>
<organism evidence="4 5">
    <name type="scientific">Victivallis lenta</name>
    <dbReference type="NCBI Taxonomy" id="2606640"/>
    <lineage>
        <taxon>Bacteria</taxon>
        <taxon>Pseudomonadati</taxon>
        <taxon>Lentisphaerota</taxon>
        <taxon>Lentisphaeria</taxon>
        <taxon>Victivallales</taxon>
        <taxon>Victivallaceae</taxon>
        <taxon>Victivallis</taxon>
    </lineage>
</organism>
<evidence type="ECO:0000256" key="1">
    <source>
        <dbReference type="SAM" id="MobiDB-lite"/>
    </source>
</evidence>
<dbReference type="InterPro" id="IPR000683">
    <property type="entry name" value="Gfo/Idh/MocA-like_OxRdtase_N"/>
</dbReference>
<dbReference type="RefSeq" id="WP_154418922.1">
    <property type="nucleotide sequence ID" value="NZ_CALXOB010000043.1"/>
</dbReference>
<evidence type="ECO:0000259" key="2">
    <source>
        <dbReference type="Pfam" id="PF01408"/>
    </source>
</evidence>